<dbReference type="SUPFAM" id="SSF55008">
    <property type="entry name" value="HMA, heavy metal-associated domain"/>
    <property type="match status" value="1"/>
</dbReference>
<sequence length="67" mass="7368">MMSIKVEDMSCGHCVDRISKALREAGVEDFTVDLSSKKVILQSDDRGSLETALEAIEEAGYDCREGE</sequence>
<dbReference type="EMBL" id="CM001377">
    <property type="protein sequence ID" value="EHM10311.1"/>
    <property type="molecule type" value="Genomic_DNA"/>
</dbReference>
<dbReference type="Proteomes" id="UP000005730">
    <property type="component" value="Chromosome"/>
</dbReference>
<evidence type="ECO:0000313" key="4">
    <source>
        <dbReference type="Proteomes" id="UP000005730"/>
    </source>
</evidence>
<gene>
    <name evidence="3" type="ORF">TheveDRAFT_1187</name>
</gene>
<accession>H0USM2</accession>
<dbReference type="STRING" id="926567.TheveDRAFT_1187"/>
<dbReference type="HOGENOM" id="CLU_134973_5_3_0"/>
<dbReference type="eggNOG" id="COG2608">
    <property type="taxonomic scope" value="Bacteria"/>
</dbReference>
<organism evidence="3 4">
    <name type="scientific">Thermanaerovibrio velox DSM 12556</name>
    <dbReference type="NCBI Taxonomy" id="926567"/>
    <lineage>
        <taxon>Bacteria</taxon>
        <taxon>Thermotogati</taxon>
        <taxon>Synergistota</taxon>
        <taxon>Synergistia</taxon>
        <taxon>Synergistales</taxon>
        <taxon>Synergistaceae</taxon>
        <taxon>Thermanaerovibrio</taxon>
    </lineage>
</organism>
<dbReference type="InterPro" id="IPR017969">
    <property type="entry name" value="Heavy-metal-associated_CS"/>
</dbReference>
<dbReference type="GO" id="GO:0046872">
    <property type="term" value="F:metal ion binding"/>
    <property type="evidence" value="ECO:0007669"/>
    <property type="project" value="UniProtKB-KW"/>
</dbReference>
<dbReference type="Gene3D" id="3.30.70.100">
    <property type="match status" value="1"/>
</dbReference>
<dbReference type="InterPro" id="IPR006121">
    <property type="entry name" value="HMA_dom"/>
</dbReference>
<protein>
    <submittedName>
        <fullName evidence="3">Copper chaperone</fullName>
    </submittedName>
</protein>
<dbReference type="InterPro" id="IPR036163">
    <property type="entry name" value="HMA_dom_sf"/>
</dbReference>
<reference evidence="3 4" key="1">
    <citation type="submission" date="2011-10" db="EMBL/GenBank/DDBJ databases">
        <title>The Noncontiguous Finished genome of Thermanaerovibrio velox DSM 12556.</title>
        <authorList>
            <consortium name="US DOE Joint Genome Institute (JGI-PGF)"/>
            <person name="Lucas S."/>
            <person name="Copeland A."/>
            <person name="Lapidus A."/>
            <person name="Glavina del Rio T."/>
            <person name="Dalin E."/>
            <person name="Tice H."/>
            <person name="Bruce D."/>
            <person name="Goodwin L."/>
            <person name="Pitluck S."/>
            <person name="Peters L."/>
            <person name="Mikhailova N."/>
            <person name="Teshima H."/>
            <person name="Kyrpides N."/>
            <person name="Mavromatis K."/>
            <person name="Ivanova N."/>
            <person name="Markowitz V."/>
            <person name="Cheng J.-F."/>
            <person name="Hugenholtz P."/>
            <person name="Woyke T."/>
            <person name="Wu D."/>
            <person name="Spring S."/>
            <person name="Brambilla E.-M."/>
            <person name="Klenk H.-P."/>
            <person name="Eisen J.A."/>
        </authorList>
    </citation>
    <scope>NUCLEOTIDE SEQUENCE [LARGE SCALE GENOMIC DNA]</scope>
    <source>
        <strain evidence="3 4">DSM 12556</strain>
    </source>
</reference>
<evidence type="ECO:0000313" key="3">
    <source>
        <dbReference type="EMBL" id="EHM10311.1"/>
    </source>
</evidence>
<dbReference type="AlphaFoldDB" id="H0USM2"/>
<keyword evidence="4" id="KW-1185">Reference proteome</keyword>
<feature type="domain" description="HMA" evidence="2">
    <location>
        <begin position="1"/>
        <end position="64"/>
    </location>
</feature>
<evidence type="ECO:0000259" key="2">
    <source>
        <dbReference type="PROSITE" id="PS50846"/>
    </source>
</evidence>
<name>H0USM2_9BACT</name>
<dbReference type="OrthoDB" id="9813965at2"/>
<dbReference type="Pfam" id="PF00403">
    <property type="entry name" value="HMA"/>
    <property type="match status" value="1"/>
</dbReference>
<dbReference type="PROSITE" id="PS50846">
    <property type="entry name" value="HMA_2"/>
    <property type="match status" value="1"/>
</dbReference>
<keyword evidence="1" id="KW-0479">Metal-binding</keyword>
<proteinExistence type="predicted"/>
<dbReference type="RefSeq" id="WP_006583805.1">
    <property type="nucleotide sequence ID" value="NZ_CM001377.1"/>
</dbReference>
<dbReference type="CDD" id="cd00371">
    <property type="entry name" value="HMA"/>
    <property type="match status" value="1"/>
</dbReference>
<evidence type="ECO:0000256" key="1">
    <source>
        <dbReference type="ARBA" id="ARBA00022723"/>
    </source>
</evidence>
<dbReference type="PROSITE" id="PS01047">
    <property type="entry name" value="HMA_1"/>
    <property type="match status" value="1"/>
</dbReference>